<dbReference type="InterPro" id="IPR028908">
    <property type="entry name" value="Tox-PL_dom"/>
</dbReference>
<sequence>MSIISLGRDVNGGVAAWRTSRYCTATGNNACVQASAAIRHADGRFSLTVAGAGRSDTATRLNERLKKVLPPFEGNSVDCVIRMESVRADFYKSPRVTRDDSALGTGRHQDALASAVGGVWQPVGSSLEIVIRRLEELGHGAAAFVLTSPPGDQNRHGFVLRNEDGTVFRIETQETEGGRVSPAIVQGWINPVTGQPMAPSIGTRVIVVDSSGRAVPLAEDLVSVARTVDAVVDPSRDLKYKAMGVELEVGFIVHGHNGVPLDHETVLMEDDNLGIKLITDTWEVVVAGGRYFPSREAAAAARVGRVTTRAVKVIEIVNKPPVGVILPEESNRPSLEQGYRSIREVLRILRTARPHGGVAGPGRRGTSLLDLFPPAPGRRFFRASAQLSIVPGPWGTQWGTPQISVGLPGESIPAFQRFAARHNGGFPFMQRYLASSLGFAASVTRDFIQFRIKSDTSVDGYAVVALDYTPAVSLFASAMELLASHAYAEVHTYLINPDGRAKNNVHATLRTSFSGVLQALPVAAREYIYKNARPIKTRLREYIEYDFAQDIRRHKEQRIRQNLPALDIFKYPLQYQDELTLDDYVNNMLQPRHRRRVHVDQADAMNVRTNFDSADTNDGRLTHPLIVVEWRNLGKRWFSIDEVEEKYRAVAGFAQLAYGNREKLALNEQNPEGQKFTEALNAAVGHLSGLPRDGGLVSQVRELLEAVVEGPAESLRTPLTRGAVTSNVIADTVVALHSFSRFGDWQVGPLRAALEALRSTAALTVGPGNRTLMYRADGIIDELWRREMDHLLVVFADRQSRLLPGQRADLDRFAAHVVDQARRGPRLRPALVVRVESPDGGVASHGLFRRLFRIVRSVPAGEIVAGDLRLLIYRELSMRGMDPAVVAVQTRARSLDTSAPRHGAGRPVWVSVVPVPVPVPVPTSAYRHGGRSQQAGPGRSGVYRSASAGDGIRTYGIRRGVPMGRVSFQPVPSRPTPMRGGRSLPVPPSIAGDGDRSWVVARLRLPRNTDVVMPRRGDGPWAGINRPVPGVTTQPSINQSVSALEEGAVAAELARFVAERYPVLHALNPTGNTMNCNQAVVAVDYMLNGDAQVRVPPSGTGGWYGLDLLQDRYGGRWVEVDGYDDIITRIAGEPGSRGVVFIGARQGDPHLFNVIHTDVGVVFLDGQIGGLAALPANAVEVGLMMYHPSGKAEGTAGPGLAALRWTKSSQSVADKNGEKYCVEVTSIGETGKRSRTRFGGPTPSHGTPSPIS</sequence>
<dbReference type="EMBL" id="BAABHK010000001">
    <property type="protein sequence ID" value="GAA4620292.1"/>
    <property type="molecule type" value="Genomic_DNA"/>
</dbReference>
<organism evidence="3 4">
    <name type="scientific">Actinoallomurus vinaceus</name>
    <dbReference type="NCBI Taxonomy" id="1080074"/>
    <lineage>
        <taxon>Bacteria</taxon>
        <taxon>Bacillati</taxon>
        <taxon>Actinomycetota</taxon>
        <taxon>Actinomycetes</taxon>
        <taxon>Streptosporangiales</taxon>
        <taxon>Thermomonosporaceae</taxon>
        <taxon>Actinoallomurus</taxon>
    </lineage>
</organism>
<keyword evidence="4" id="KW-1185">Reference proteome</keyword>
<comment type="caution">
    <text evidence="3">The sequence shown here is derived from an EMBL/GenBank/DDBJ whole genome shotgun (WGS) entry which is preliminary data.</text>
</comment>
<evidence type="ECO:0000313" key="4">
    <source>
        <dbReference type="Proteomes" id="UP001501442"/>
    </source>
</evidence>
<dbReference type="RefSeq" id="WP_345428639.1">
    <property type="nucleotide sequence ID" value="NZ_BAABHK010000001.1"/>
</dbReference>
<name>A0ABP8TZH4_9ACTN</name>
<protein>
    <recommendedName>
        <fullName evidence="2">Tox-PL domain-containing protein</fullName>
    </recommendedName>
</protein>
<dbReference type="Proteomes" id="UP001501442">
    <property type="component" value="Unassembled WGS sequence"/>
</dbReference>
<evidence type="ECO:0000313" key="3">
    <source>
        <dbReference type="EMBL" id="GAA4620292.1"/>
    </source>
</evidence>
<feature type="domain" description="Tox-PL" evidence="2">
    <location>
        <begin position="1075"/>
        <end position="1169"/>
    </location>
</feature>
<reference evidence="4" key="1">
    <citation type="journal article" date="2019" name="Int. J. Syst. Evol. Microbiol.">
        <title>The Global Catalogue of Microorganisms (GCM) 10K type strain sequencing project: providing services to taxonomists for standard genome sequencing and annotation.</title>
        <authorList>
            <consortium name="The Broad Institute Genomics Platform"/>
            <consortium name="The Broad Institute Genome Sequencing Center for Infectious Disease"/>
            <person name="Wu L."/>
            <person name="Ma J."/>
        </authorList>
    </citation>
    <scope>NUCLEOTIDE SEQUENCE [LARGE SCALE GENOMIC DNA]</scope>
    <source>
        <strain evidence="4">JCM 17939</strain>
    </source>
</reference>
<feature type="region of interest" description="Disordered" evidence="1">
    <location>
        <begin position="1231"/>
        <end position="1252"/>
    </location>
</feature>
<feature type="region of interest" description="Disordered" evidence="1">
    <location>
        <begin position="924"/>
        <end position="945"/>
    </location>
</feature>
<feature type="region of interest" description="Disordered" evidence="1">
    <location>
        <begin position="964"/>
        <end position="990"/>
    </location>
</feature>
<evidence type="ECO:0000259" key="2">
    <source>
        <dbReference type="Pfam" id="PF15644"/>
    </source>
</evidence>
<feature type="compositionally biased region" description="Low complexity" evidence="1">
    <location>
        <begin position="1239"/>
        <end position="1252"/>
    </location>
</feature>
<proteinExistence type="predicted"/>
<gene>
    <name evidence="3" type="ORF">GCM10023196_003700</name>
</gene>
<dbReference type="Pfam" id="PF15644">
    <property type="entry name" value="Gln_amidase"/>
    <property type="match status" value="1"/>
</dbReference>
<evidence type="ECO:0000256" key="1">
    <source>
        <dbReference type="SAM" id="MobiDB-lite"/>
    </source>
</evidence>
<accession>A0ABP8TZH4</accession>